<feature type="transmembrane region" description="Helical" evidence="1">
    <location>
        <begin position="173"/>
        <end position="203"/>
    </location>
</feature>
<dbReference type="Pfam" id="PF10326">
    <property type="entry name" value="7TM_GPCR_Str"/>
    <property type="match status" value="2"/>
</dbReference>
<dbReference type="PANTHER" id="PTHR45907:SF16">
    <property type="entry name" value="SERPENTINE RECEPTOR, CLASS J"/>
    <property type="match status" value="1"/>
</dbReference>
<name>A0A8R1Z1I2_PRIPA</name>
<gene>
    <name evidence="2" type="primary">WBGene00280069</name>
</gene>
<dbReference type="AlphaFoldDB" id="A0A8R1Z1I2"/>
<dbReference type="InterPro" id="IPR019423">
    <property type="entry name" value="7TM_GPCR_serpentine_rcpt_Srj"/>
</dbReference>
<feature type="transmembrane region" description="Helical" evidence="1">
    <location>
        <begin position="223"/>
        <end position="242"/>
    </location>
</feature>
<reference evidence="2" key="2">
    <citation type="submission" date="2022-06" db="UniProtKB">
        <authorList>
            <consortium name="EnsemblMetazoa"/>
        </authorList>
    </citation>
    <scope>IDENTIFICATION</scope>
    <source>
        <strain evidence="2">PS312</strain>
    </source>
</reference>
<evidence type="ECO:0000256" key="1">
    <source>
        <dbReference type="SAM" id="Phobius"/>
    </source>
</evidence>
<feature type="transmembrane region" description="Helical" evidence="1">
    <location>
        <begin position="7"/>
        <end position="30"/>
    </location>
</feature>
<proteinExistence type="predicted"/>
<feature type="transmembrane region" description="Helical" evidence="1">
    <location>
        <begin position="50"/>
        <end position="73"/>
    </location>
</feature>
<dbReference type="EnsemblMetazoa" id="PPA41700.1">
    <property type="protein sequence ID" value="PPA41700.1"/>
    <property type="gene ID" value="WBGene00280069"/>
</dbReference>
<dbReference type="InterPro" id="IPR019428">
    <property type="entry name" value="7TM_GPCR_serpentine_rcpt_Str"/>
</dbReference>
<feature type="transmembrane region" description="Helical" evidence="1">
    <location>
        <begin position="262"/>
        <end position="281"/>
    </location>
</feature>
<keyword evidence="3" id="KW-1185">Reference proteome</keyword>
<sequence length="348" mass="39848">MPAFPMTVVYIENFNTGIGVLLNSLLVFVIRRFSGPHLGTYKHLLSSFAVAGLLLLFFHVLVDARVTAVFLAFQSIPFELLVIHFLYRYWCILIFALSSVNHNRQHHDMTTYFSRYLLCVHCASGEENTSGRRSMIEEYERKFGKRIENAWIVFEHWARLIYGNHEDYTDDYFIINSFITISVLNVIMVIAMVVASSLAYLTFYHIKCSKKMSAHTHKLQRKLLIALCVQFVCSLCILSYTLECRDSVQNEETVTVTTIQASIPAIFVYIPYLMALNISFLKLPTTIVNDSCVLLTTAYPVFDALAIIFLISDFREGVKTLLWMKKTVKKPVETSAVSELPNTIAERE</sequence>
<keyword evidence="1" id="KW-0472">Membrane</keyword>
<dbReference type="SUPFAM" id="SSF81321">
    <property type="entry name" value="Family A G protein-coupled receptor-like"/>
    <property type="match status" value="1"/>
</dbReference>
<dbReference type="PANTHER" id="PTHR45907">
    <property type="entry name" value="SERPENTINE RECEPTOR, CLASS J"/>
    <property type="match status" value="1"/>
</dbReference>
<dbReference type="Proteomes" id="UP000005239">
    <property type="component" value="Unassembled WGS sequence"/>
</dbReference>
<evidence type="ECO:0000313" key="2">
    <source>
        <dbReference type="EnsemblMetazoa" id="PPA41700.1"/>
    </source>
</evidence>
<organism evidence="2 3">
    <name type="scientific">Pristionchus pacificus</name>
    <name type="common">Parasitic nematode worm</name>
    <dbReference type="NCBI Taxonomy" id="54126"/>
    <lineage>
        <taxon>Eukaryota</taxon>
        <taxon>Metazoa</taxon>
        <taxon>Ecdysozoa</taxon>
        <taxon>Nematoda</taxon>
        <taxon>Chromadorea</taxon>
        <taxon>Rhabditida</taxon>
        <taxon>Rhabditina</taxon>
        <taxon>Diplogasteromorpha</taxon>
        <taxon>Diplogasteroidea</taxon>
        <taxon>Neodiplogasteridae</taxon>
        <taxon>Pristionchus</taxon>
    </lineage>
</organism>
<keyword evidence="1" id="KW-1133">Transmembrane helix</keyword>
<feature type="transmembrane region" description="Helical" evidence="1">
    <location>
        <begin position="80"/>
        <end position="100"/>
    </location>
</feature>
<accession>A0A8R1Z1I2</accession>
<protein>
    <recommendedName>
        <fullName evidence="4">G protein-coupled receptor</fullName>
    </recommendedName>
</protein>
<feature type="transmembrane region" description="Helical" evidence="1">
    <location>
        <begin position="293"/>
        <end position="312"/>
    </location>
</feature>
<dbReference type="Pfam" id="PF10319">
    <property type="entry name" value="7TM_GPCR_Srj"/>
    <property type="match status" value="1"/>
</dbReference>
<reference evidence="3" key="1">
    <citation type="journal article" date="2008" name="Nat. Genet.">
        <title>The Pristionchus pacificus genome provides a unique perspective on nematode lifestyle and parasitism.</title>
        <authorList>
            <person name="Dieterich C."/>
            <person name="Clifton S.W."/>
            <person name="Schuster L.N."/>
            <person name="Chinwalla A."/>
            <person name="Delehaunty K."/>
            <person name="Dinkelacker I."/>
            <person name="Fulton L."/>
            <person name="Fulton R."/>
            <person name="Godfrey J."/>
            <person name="Minx P."/>
            <person name="Mitreva M."/>
            <person name="Roeseler W."/>
            <person name="Tian H."/>
            <person name="Witte H."/>
            <person name="Yang S.P."/>
            <person name="Wilson R.K."/>
            <person name="Sommer R.J."/>
        </authorList>
    </citation>
    <scope>NUCLEOTIDE SEQUENCE [LARGE SCALE GENOMIC DNA]</scope>
    <source>
        <strain evidence="3">PS312</strain>
    </source>
</reference>
<evidence type="ECO:0008006" key="4">
    <source>
        <dbReference type="Google" id="ProtNLM"/>
    </source>
</evidence>
<keyword evidence="1" id="KW-0812">Transmembrane</keyword>
<evidence type="ECO:0000313" key="3">
    <source>
        <dbReference type="Proteomes" id="UP000005239"/>
    </source>
</evidence>